<evidence type="ECO:0000313" key="4">
    <source>
        <dbReference type="Proteomes" id="UP001249851"/>
    </source>
</evidence>
<reference evidence="3" key="2">
    <citation type="journal article" date="2023" name="Science">
        <title>Genomic signatures of disease resistance in endangered staghorn corals.</title>
        <authorList>
            <person name="Vollmer S.V."/>
            <person name="Selwyn J.D."/>
            <person name="Despard B.A."/>
            <person name="Roesel C.L."/>
        </authorList>
    </citation>
    <scope>NUCLEOTIDE SEQUENCE</scope>
    <source>
        <strain evidence="3">K2</strain>
    </source>
</reference>
<feature type="coiled-coil region" evidence="1">
    <location>
        <begin position="27"/>
        <end position="54"/>
    </location>
</feature>
<dbReference type="PANTHER" id="PTHR11777:SF9">
    <property type="entry name" value="ALANINE--TRNA LIGASE, CYTOPLASMIC"/>
    <property type="match status" value="1"/>
</dbReference>
<dbReference type="Gene3D" id="3.10.310.40">
    <property type="match status" value="1"/>
</dbReference>
<dbReference type="FunFam" id="3.10.310.40:FF:000002">
    <property type="entry name" value="alanine--tRNA ligase, cytoplasmic"/>
    <property type="match status" value="1"/>
</dbReference>
<dbReference type="InterPro" id="IPR050058">
    <property type="entry name" value="Ala-tRNA_ligase"/>
</dbReference>
<comment type="caution">
    <text evidence="3">The sequence shown here is derived from an EMBL/GenBank/DDBJ whole genome shotgun (WGS) entry which is preliminary data.</text>
</comment>
<dbReference type="GO" id="GO:0006419">
    <property type="term" value="P:alanyl-tRNA aminoacylation"/>
    <property type="evidence" value="ECO:0007669"/>
    <property type="project" value="TreeGrafter"/>
</dbReference>
<organism evidence="3 4">
    <name type="scientific">Acropora cervicornis</name>
    <name type="common">Staghorn coral</name>
    <dbReference type="NCBI Taxonomy" id="6130"/>
    <lineage>
        <taxon>Eukaryota</taxon>
        <taxon>Metazoa</taxon>
        <taxon>Cnidaria</taxon>
        <taxon>Anthozoa</taxon>
        <taxon>Hexacorallia</taxon>
        <taxon>Scleractinia</taxon>
        <taxon>Astrocoeniina</taxon>
        <taxon>Acroporidae</taxon>
        <taxon>Acropora</taxon>
    </lineage>
</organism>
<sequence>MKTFVLVSEEAISKGIRRIVALTGSEALKAEKKCNLLETKVEDIQSRVQDKINEGGLKIKETSQEIARLTEDISGSVISAWRKEKMRTKLKAAKKLVDDAEKEKKNAMMQKGSWFRGCYFAIVEAGGNRSFVVDVFDTGSNQKILDAALKQFKTLAPTTATLLFSIDEENSKIICLAQVPKEAIQQGLKADEWVKSVSDLLGGKCGGKDVSAQGSGPNVGCIDKAVEIASKFAEQKL</sequence>
<dbReference type="GO" id="GO:0004813">
    <property type="term" value="F:alanine-tRNA ligase activity"/>
    <property type="evidence" value="ECO:0007669"/>
    <property type="project" value="TreeGrafter"/>
</dbReference>
<dbReference type="InterPro" id="IPR003156">
    <property type="entry name" value="DHHA1_dom"/>
</dbReference>
<keyword evidence="3" id="KW-0436">Ligase</keyword>
<evidence type="ECO:0000313" key="3">
    <source>
        <dbReference type="EMBL" id="KAK2548128.1"/>
    </source>
</evidence>
<reference evidence="3" key="1">
    <citation type="journal article" date="2023" name="G3 (Bethesda)">
        <title>Whole genome assembly and annotation of the endangered Caribbean coral Acropora cervicornis.</title>
        <authorList>
            <person name="Selwyn J.D."/>
            <person name="Vollmer S.V."/>
        </authorList>
    </citation>
    <scope>NUCLEOTIDE SEQUENCE</scope>
    <source>
        <strain evidence="3">K2</strain>
    </source>
</reference>
<keyword evidence="1" id="KW-0175">Coiled coil</keyword>
<name>A0AAD9PSK8_ACRCE</name>
<dbReference type="Pfam" id="PF02272">
    <property type="entry name" value="DHHA1"/>
    <property type="match status" value="1"/>
</dbReference>
<gene>
    <name evidence="3" type="ORF">P5673_031735</name>
</gene>
<dbReference type="PANTHER" id="PTHR11777">
    <property type="entry name" value="ALANYL-TRNA SYNTHETASE"/>
    <property type="match status" value="1"/>
</dbReference>
<dbReference type="GO" id="GO:0005739">
    <property type="term" value="C:mitochondrion"/>
    <property type="evidence" value="ECO:0007669"/>
    <property type="project" value="TreeGrafter"/>
</dbReference>
<dbReference type="EMBL" id="JARQWQ010000155">
    <property type="protein sequence ID" value="KAK2548128.1"/>
    <property type="molecule type" value="Genomic_DNA"/>
</dbReference>
<evidence type="ECO:0000256" key="1">
    <source>
        <dbReference type="SAM" id="Coils"/>
    </source>
</evidence>
<dbReference type="GO" id="GO:0002161">
    <property type="term" value="F:aminoacyl-tRNA deacylase activity"/>
    <property type="evidence" value="ECO:0007669"/>
    <property type="project" value="TreeGrafter"/>
</dbReference>
<accession>A0AAD9PSK8</accession>
<protein>
    <submittedName>
        <fullName evidence="3">Alanine--tRNA ligase</fullName>
    </submittedName>
</protein>
<feature type="coiled-coil region" evidence="1">
    <location>
        <begin position="83"/>
        <end position="110"/>
    </location>
</feature>
<evidence type="ECO:0000259" key="2">
    <source>
        <dbReference type="Pfam" id="PF02272"/>
    </source>
</evidence>
<dbReference type="AlphaFoldDB" id="A0AAD9PSK8"/>
<keyword evidence="4" id="KW-1185">Reference proteome</keyword>
<feature type="domain" description="DHHA1" evidence="2">
    <location>
        <begin position="130"/>
        <end position="234"/>
    </location>
</feature>
<dbReference type="Proteomes" id="UP001249851">
    <property type="component" value="Unassembled WGS sequence"/>
</dbReference>
<proteinExistence type="predicted"/>
<dbReference type="GO" id="GO:0003676">
    <property type="term" value="F:nucleic acid binding"/>
    <property type="evidence" value="ECO:0007669"/>
    <property type="project" value="InterPro"/>
</dbReference>